<proteinExistence type="evidence at transcript level"/>
<protein>
    <submittedName>
        <fullName evidence="1">Uncharacterized protein</fullName>
    </submittedName>
</protein>
<dbReference type="EMBL" id="BT085204">
    <property type="protein sequence ID" value="ACR35557.1"/>
    <property type="molecule type" value="mRNA"/>
</dbReference>
<evidence type="ECO:0000313" key="1">
    <source>
        <dbReference type="EMBL" id="ACR35557.1"/>
    </source>
</evidence>
<organism evidence="1">
    <name type="scientific">Zea mays</name>
    <name type="common">Maize</name>
    <dbReference type="NCBI Taxonomy" id="4577"/>
    <lineage>
        <taxon>Eukaryota</taxon>
        <taxon>Viridiplantae</taxon>
        <taxon>Streptophyta</taxon>
        <taxon>Embryophyta</taxon>
        <taxon>Tracheophyta</taxon>
        <taxon>Spermatophyta</taxon>
        <taxon>Magnoliopsida</taxon>
        <taxon>Liliopsida</taxon>
        <taxon>Poales</taxon>
        <taxon>Poaceae</taxon>
        <taxon>PACMAD clade</taxon>
        <taxon>Panicoideae</taxon>
        <taxon>Andropogonodae</taxon>
        <taxon>Andropogoneae</taxon>
        <taxon>Tripsacinae</taxon>
        <taxon>Zea</taxon>
    </lineage>
</organism>
<dbReference type="AlphaFoldDB" id="C4J307"/>
<accession>C4J307</accession>
<name>C4J307_MAIZE</name>
<sequence length="22" mass="2408">MVGRDVTLILKQIPTAAEELPI</sequence>
<reference evidence="1" key="2">
    <citation type="submission" date="2012-06" db="EMBL/GenBank/DDBJ databases">
        <authorList>
            <person name="Yu Y."/>
            <person name="Currie J."/>
            <person name="Lomeli R."/>
            <person name="Angelova A."/>
            <person name="Collura K."/>
            <person name="Wissotski M."/>
            <person name="Campos D."/>
            <person name="Kudrna D."/>
            <person name="Golser W."/>
            <person name="Ashely E."/>
            <person name="Descour A."/>
            <person name="Fernandes J."/>
            <person name="Soderlund C."/>
            <person name="Walbot V."/>
        </authorList>
    </citation>
    <scope>NUCLEOTIDE SEQUENCE</scope>
    <source>
        <strain evidence="1">B73</strain>
    </source>
</reference>
<reference evidence="1" key="1">
    <citation type="journal article" date="2009" name="PLoS Genet.">
        <title>Sequencing, mapping, and analysis of 27,455 maize full-length cDNAs.</title>
        <authorList>
            <person name="Soderlund C."/>
            <person name="Descour A."/>
            <person name="Kudrna D."/>
            <person name="Bomhoff M."/>
            <person name="Boyd L."/>
            <person name="Currie J."/>
            <person name="Angelova A."/>
            <person name="Collura K."/>
            <person name="Wissotski M."/>
            <person name="Ashley E."/>
            <person name="Morrow D."/>
            <person name="Fernandes J."/>
            <person name="Walbot V."/>
            <person name="Yu Y."/>
        </authorList>
    </citation>
    <scope>NUCLEOTIDE SEQUENCE</scope>
    <source>
        <strain evidence="1">B73</strain>
    </source>
</reference>